<dbReference type="SUPFAM" id="SSF51306">
    <property type="entry name" value="LexA/Signal peptidase"/>
    <property type="match status" value="1"/>
</dbReference>
<dbReference type="Pfam" id="PF10502">
    <property type="entry name" value="Peptidase_S26"/>
    <property type="match status" value="1"/>
</dbReference>
<comment type="similarity">
    <text evidence="2 3">Belongs to the peptidase S26 family.</text>
</comment>
<comment type="caution">
    <text evidence="5">The sequence shown here is derived from an EMBL/GenBank/DDBJ whole genome shotgun (WGS) entry which is preliminary data.</text>
</comment>
<comment type="subcellular location">
    <subcellularLocation>
        <location evidence="1">Cell membrane</location>
        <topology evidence="1">Single-pass type II membrane protein</topology>
    </subcellularLocation>
    <subcellularLocation>
        <location evidence="3">Membrane</location>
        <topology evidence="3">Single-pass type II membrane protein</topology>
    </subcellularLocation>
</comment>
<gene>
    <name evidence="5" type="ORF">ABID27_001033</name>
</gene>
<evidence type="ECO:0000256" key="2">
    <source>
        <dbReference type="ARBA" id="ARBA00009370"/>
    </source>
</evidence>
<reference evidence="5 6" key="1">
    <citation type="submission" date="2024-06" db="EMBL/GenBank/DDBJ databases">
        <title>Genomic Encyclopedia of Type Strains, Phase IV (KMG-IV): sequencing the most valuable type-strain genomes for metagenomic binning, comparative biology and taxonomic classification.</title>
        <authorList>
            <person name="Goeker M."/>
        </authorList>
    </citation>
    <scope>NUCLEOTIDE SEQUENCE [LARGE SCALE GENOMIC DNA]</scope>
    <source>
        <strain evidence="5 6">DSM 15349</strain>
    </source>
</reference>
<evidence type="ECO:0000259" key="4">
    <source>
        <dbReference type="Pfam" id="PF10502"/>
    </source>
</evidence>
<feature type="transmembrane region" description="Helical" evidence="3">
    <location>
        <begin position="6"/>
        <end position="27"/>
    </location>
</feature>
<keyword evidence="3" id="KW-0472">Membrane</keyword>
<dbReference type="GO" id="GO:0009003">
    <property type="term" value="F:signal peptidase activity"/>
    <property type="evidence" value="ECO:0007669"/>
    <property type="project" value="UniProtKB-EC"/>
</dbReference>
<dbReference type="PANTHER" id="PTHR43390:SF1">
    <property type="entry name" value="CHLOROPLAST PROCESSING PEPTIDASE"/>
    <property type="match status" value="1"/>
</dbReference>
<comment type="catalytic activity">
    <reaction evidence="3">
        <text>Cleavage of hydrophobic, N-terminal signal or leader sequences from secreted and periplasmic proteins.</text>
        <dbReference type="EC" id="3.4.21.89"/>
    </reaction>
</comment>
<dbReference type="InterPro" id="IPR000223">
    <property type="entry name" value="Pept_S26A_signal_pept_1"/>
</dbReference>
<dbReference type="Proteomes" id="UP001549055">
    <property type="component" value="Unassembled WGS sequence"/>
</dbReference>
<sequence>MVKRDLITQIVVGLLLVVGFVVLRVWFFEPVTINGQMDNQYLKKDSVVLASKNSDITYGDFVLYQVDGKEYVGRIVAAQGDTVTYMDDVLYRNNKIIDENYLKRTNKSEYYTEDMTIATLTQGEHVSVPKNEYLLLNDNRADKRDSRQFGLIAKKDIIGQVFFRISPLKQFGFIDTGLAE</sequence>
<keyword evidence="3 5" id="KW-0378">Hydrolase</keyword>
<feature type="domain" description="Peptidase S26" evidence="4">
    <location>
        <begin position="8"/>
        <end position="165"/>
    </location>
</feature>
<protein>
    <recommendedName>
        <fullName evidence="3">Signal peptidase I</fullName>
        <ecNumber evidence="3">3.4.21.89</ecNumber>
    </recommendedName>
</protein>
<dbReference type="PRINTS" id="PR00727">
    <property type="entry name" value="LEADERPTASE"/>
</dbReference>
<name>A0ABV2JKE6_9STRE</name>
<dbReference type="Gene3D" id="2.10.109.10">
    <property type="entry name" value="Umud Fragment, subunit A"/>
    <property type="match status" value="1"/>
</dbReference>
<organism evidence="5 6">
    <name type="scientific">Streptococcus gallinaceus</name>
    <dbReference type="NCBI Taxonomy" id="165758"/>
    <lineage>
        <taxon>Bacteria</taxon>
        <taxon>Bacillati</taxon>
        <taxon>Bacillota</taxon>
        <taxon>Bacilli</taxon>
        <taxon>Lactobacillales</taxon>
        <taxon>Streptococcaceae</taxon>
        <taxon>Streptococcus</taxon>
    </lineage>
</organism>
<dbReference type="EC" id="3.4.21.89" evidence="3"/>
<keyword evidence="3" id="KW-0645">Protease</keyword>
<keyword evidence="6" id="KW-1185">Reference proteome</keyword>
<evidence type="ECO:0000313" key="5">
    <source>
        <dbReference type="EMBL" id="MET3644409.1"/>
    </source>
</evidence>
<keyword evidence="3" id="KW-0812">Transmembrane</keyword>
<evidence type="ECO:0000313" key="6">
    <source>
        <dbReference type="Proteomes" id="UP001549055"/>
    </source>
</evidence>
<dbReference type="RefSeq" id="WP_354280713.1">
    <property type="nucleotide sequence ID" value="NZ_JBEPMK010000003.1"/>
</dbReference>
<proteinExistence type="inferred from homology"/>
<dbReference type="EMBL" id="JBEPMK010000003">
    <property type="protein sequence ID" value="MET3644409.1"/>
    <property type="molecule type" value="Genomic_DNA"/>
</dbReference>
<dbReference type="InterPro" id="IPR036286">
    <property type="entry name" value="LexA/Signal_pep-like_sf"/>
</dbReference>
<dbReference type="InterPro" id="IPR019533">
    <property type="entry name" value="Peptidase_S26"/>
</dbReference>
<dbReference type="PANTHER" id="PTHR43390">
    <property type="entry name" value="SIGNAL PEPTIDASE I"/>
    <property type="match status" value="1"/>
</dbReference>
<keyword evidence="3" id="KW-1133">Transmembrane helix</keyword>
<evidence type="ECO:0000256" key="3">
    <source>
        <dbReference type="RuleBase" id="RU362042"/>
    </source>
</evidence>
<dbReference type="NCBIfam" id="TIGR02227">
    <property type="entry name" value="sigpep_I_bact"/>
    <property type="match status" value="1"/>
</dbReference>
<evidence type="ECO:0000256" key="1">
    <source>
        <dbReference type="ARBA" id="ARBA00004401"/>
    </source>
</evidence>
<accession>A0ABV2JKE6</accession>